<dbReference type="GO" id="GO:0006508">
    <property type="term" value="P:proteolysis"/>
    <property type="evidence" value="ECO:0007669"/>
    <property type="project" value="UniProtKB-KW"/>
</dbReference>
<keyword evidence="4" id="KW-0378">Hydrolase</keyword>
<organism evidence="4 5">
    <name type="scientific">Plantactinospora soyae</name>
    <dbReference type="NCBI Taxonomy" id="1544732"/>
    <lineage>
        <taxon>Bacteria</taxon>
        <taxon>Bacillati</taxon>
        <taxon>Actinomycetota</taxon>
        <taxon>Actinomycetes</taxon>
        <taxon>Micromonosporales</taxon>
        <taxon>Micromonosporaceae</taxon>
        <taxon>Plantactinospora</taxon>
    </lineage>
</organism>
<keyword evidence="2" id="KW-0812">Transmembrane</keyword>
<dbReference type="InterPro" id="IPR042150">
    <property type="entry name" value="MmRce1-like"/>
</dbReference>
<evidence type="ECO:0000256" key="1">
    <source>
        <dbReference type="SAM" id="MobiDB-lite"/>
    </source>
</evidence>
<dbReference type="PANTHER" id="PTHR35797:SF1">
    <property type="entry name" value="PROTEASE"/>
    <property type="match status" value="1"/>
</dbReference>
<feature type="domain" description="CAAX prenyl protease 2/Lysostaphin resistance protein A-like" evidence="3">
    <location>
        <begin position="115"/>
        <end position="220"/>
    </location>
</feature>
<keyword evidence="2" id="KW-1133">Transmembrane helix</keyword>
<feature type="transmembrane region" description="Helical" evidence="2">
    <location>
        <begin position="106"/>
        <end position="125"/>
    </location>
</feature>
<keyword evidence="5" id="KW-1185">Reference proteome</keyword>
<evidence type="ECO:0000313" key="4">
    <source>
        <dbReference type="EMBL" id="MBE1486291.1"/>
    </source>
</evidence>
<feature type="transmembrane region" description="Helical" evidence="2">
    <location>
        <begin position="212"/>
        <end position="232"/>
    </location>
</feature>
<feature type="compositionally biased region" description="Pro residues" evidence="1">
    <location>
        <begin position="275"/>
        <end position="288"/>
    </location>
</feature>
<feature type="transmembrane region" description="Helical" evidence="2">
    <location>
        <begin position="177"/>
        <end position="200"/>
    </location>
</feature>
<feature type="transmembrane region" description="Helical" evidence="2">
    <location>
        <begin position="78"/>
        <end position="100"/>
    </location>
</feature>
<dbReference type="InterPro" id="IPR003675">
    <property type="entry name" value="Rce1/LyrA-like_dom"/>
</dbReference>
<evidence type="ECO:0000256" key="2">
    <source>
        <dbReference type="SAM" id="Phobius"/>
    </source>
</evidence>
<evidence type="ECO:0000259" key="3">
    <source>
        <dbReference type="Pfam" id="PF02517"/>
    </source>
</evidence>
<dbReference type="GO" id="GO:0004175">
    <property type="term" value="F:endopeptidase activity"/>
    <property type="evidence" value="ECO:0007669"/>
    <property type="project" value="UniProtKB-ARBA"/>
</dbReference>
<dbReference type="EMBL" id="JADBEB010000001">
    <property type="protein sequence ID" value="MBE1486291.1"/>
    <property type="molecule type" value="Genomic_DNA"/>
</dbReference>
<accession>A0A927M431</accession>
<keyword evidence="2" id="KW-0472">Membrane</keyword>
<feature type="transmembrane region" description="Helical" evidence="2">
    <location>
        <begin position="35"/>
        <end position="57"/>
    </location>
</feature>
<dbReference type="Pfam" id="PF02517">
    <property type="entry name" value="Rce1-like"/>
    <property type="match status" value="1"/>
</dbReference>
<dbReference type="PANTHER" id="PTHR35797">
    <property type="entry name" value="PROTEASE-RELATED"/>
    <property type="match status" value="1"/>
</dbReference>
<dbReference type="AlphaFoldDB" id="A0A927M431"/>
<evidence type="ECO:0000313" key="5">
    <source>
        <dbReference type="Proteomes" id="UP000649753"/>
    </source>
</evidence>
<dbReference type="GO" id="GO:0080120">
    <property type="term" value="P:CAAX-box protein maturation"/>
    <property type="evidence" value="ECO:0007669"/>
    <property type="project" value="UniProtKB-ARBA"/>
</dbReference>
<dbReference type="Proteomes" id="UP000649753">
    <property type="component" value="Unassembled WGS sequence"/>
</dbReference>
<reference evidence="4" key="1">
    <citation type="submission" date="2020-10" db="EMBL/GenBank/DDBJ databases">
        <title>Sequencing the genomes of 1000 actinobacteria strains.</title>
        <authorList>
            <person name="Klenk H.-P."/>
        </authorList>
    </citation>
    <scope>NUCLEOTIDE SEQUENCE</scope>
    <source>
        <strain evidence="4">DSM 46832</strain>
    </source>
</reference>
<feature type="region of interest" description="Disordered" evidence="1">
    <location>
        <begin position="267"/>
        <end position="310"/>
    </location>
</feature>
<protein>
    <submittedName>
        <fullName evidence="4">Membrane protease YdiL (CAAX protease family)</fullName>
    </submittedName>
</protein>
<sequence>MANLLSWIAWLPYILSSTGLGLLDFRFPSVLGTTQFAGVLPGAYLGPITAAFVVTAVTDGRAGLRRWVGRMLRWRIGWRWYLLVLTGVPGALILVSIAWSGGAIEMPPVTALVAYLPLLLIQMVTTGIAEEPGWRDFATPRLQRRYGALVGSMILGPLWGAWHLPLFLSEWGGWPDVTWLMVAEFVAGACALSVVLTWAFNRSGESLPLVMLLHVSVNTFLSVGWSAMFPSIATAQNASHVILLTSSAAALVVLVATRGRLGYQPVIEPKTPVTGPRPPATGPRPPAAGPETVEAEPETLFFSRNGLGEV</sequence>
<feature type="transmembrane region" description="Helical" evidence="2">
    <location>
        <begin position="238"/>
        <end position="257"/>
    </location>
</feature>
<dbReference type="RefSeq" id="WP_225945460.1">
    <property type="nucleotide sequence ID" value="NZ_JADBEB010000001.1"/>
</dbReference>
<proteinExistence type="predicted"/>
<comment type="caution">
    <text evidence="4">The sequence shown here is derived from an EMBL/GenBank/DDBJ whole genome shotgun (WGS) entry which is preliminary data.</text>
</comment>
<gene>
    <name evidence="4" type="ORF">H4W31_001929</name>
</gene>
<keyword evidence="4" id="KW-0645">Protease</keyword>
<feature type="transmembrane region" description="Helical" evidence="2">
    <location>
        <begin position="146"/>
        <end position="165"/>
    </location>
</feature>
<name>A0A927M431_9ACTN</name>